<dbReference type="Gene3D" id="2.30.42.10">
    <property type="match status" value="1"/>
</dbReference>
<reference evidence="1 2" key="1">
    <citation type="journal article" date="2015" name="G3 (Bethesda)">
        <title>Insights into Ongoing Evolution of the Hexachlorocyclohexane Catabolic Pathway from Comparative Genomics of Ten Sphingomonadaceae Strains.</title>
        <authorList>
            <person name="Pearce S.L."/>
            <person name="Oakeshott J.G."/>
            <person name="Pandey G."/>
        </authorList>
    </citation>
    <scope>NUCLEOTIDE SEQUENCE [LARGE SCALE GENOMIC DNA]</scope>
    <source>
        <strain evidence="1 2">LL02</strain>
    </source>
</reference>
<dbReference type="GO" id="GO:0004222">
    <property type="term" value="F:metalloendopeptidase activity"/>
    <property type="evidence" value="ECO:0007669"/>
    <property type="project" value="TreeGrafter"/>
</dbReference>
<dbReference type="GO" id="GO:0016020">
    <property type="term" value="C:membrane"/>
    <property type="evidence" value="ECO:0007669"/>
    <property type="project" value="TreeGrafter"/>
</dbReference>
<dbReference type="PATRIC" id="fig|1114963.3.peg.4889"/>
<dbReference type="EMBL" id="JACU01000015">
    <property type="protein sequence ID" value="KMS50691.1"/>
    <property type="molecule type" value="Genomic_DNA"/>
</dbReference>
<accession>A0A0J7XF55</accession>
<dbReference type="AlphaFoldDB" id="A0A0J7XF55"/>
<dbReference type="PANTHER" id="PTHR22726:SF1">
    <property type="entry name" value="METALLOENDOPEPTIDASE OMA1, MITOCHONDRIAL"/>
    <property type="match status" value="1"/>
</dbReference>
<dbReference type="PANTHER" id="PTHR22726">
    <property type="entry name" value="METALLOENDOPEPTIDASE OMA1"/>
    <property type="match status" value="1"/>
</dbReference>
<name>A0A0J7XF55_9SPHN</name>
<dbReference type="CDD" id="cd07342">
    <property type="entry name" value="M48C_Oma1_like"/>
    <property type="match status" value="1"/>
</dbReference>
<evidence type="ECO:0000313" key="2">
    <source>
        <dbReference type="Proteomes" id="UP000052268"/>
    </source>
</evidence>
<dbReference type="SUPFAM" id="SSF50156">
    <property type="entry name" value="PDZ domain-like"/>
    <property type="match status" value="1"/>
</dbReference>
<dbReference type="Proteomes" id="UP000052268">
    <property type="component" value="Unassembled WGS sequence"/>
</dbReference>
<protein>
    <recommendedName>
        <fullName evidence="3">Peptidase M48 family protein</fullName>
    </recommendedName>
</protein>
<gene>
    <name evidence="1" type="ORF">V474_06220</name>
</gene>
<dbReference type="InterPro" id="IPR036034">
    <property type="entry name" value="PDZ_sf"/>
</dbReference>
<organism evidence="1 2">
    <name type="scientific">Novosphingobium barchaimii LL02</name>
    <dbReference type="NCBI Taxonomy" id="1114963"/>
    <lineage>
        <taxon>Bacteria</taxon>
        <taxon>Pseudomonadati</taxon>
        <taxon>Pseudomonadota</taxon>
        <taxon>Alphaproteobacteria</taxon>
        <taxon>Sphingomonadales</taxon>
        <taxon>Sphingomonadaceae</taxon>
        <taxon>Novosphingobium</taxon>
    </lineage>
</organism>
<sequence>MLGLALIAAAPVLMFGVPTLADEMPAFEAIRAVDAEMASIGYRLAVSNASLCDRQEPGLGLLLHTPDQYSLDVREAAIRHFRFDGPLGVEAVMPGSPAAAAGVRADDTLLGVGQRRFSPVDPEAKASTAALINATRQIMALPADRPQVLHMRRDGVDQERIVIPAPACRSRFEVVLGSDFVAQADGEIVQIGSRFFADYPEWVTVPIAHELAHNILRHRERLEAKGVNYGLLSGVGRNVRYFRQTEIEADILSVSLLANAGYDPKIALLFWRAFGPVHGAGILRSRSHPAWKDRVATMERAIAELEPESPRRPAILTARNRPLDGNWQALLEKRR</sequence>
<comment type="caution">
    <text evidence="1">The sequence shown here is derived from an EMBL/GenBank/DDBJ whole genome shotgun (WGS) entry which is preliminary data.</text>
</comment>
<dbReference type="GO" id="GO:0051603">
    <property type="term" value="P:proteolysis involved in protein catabolic process"/>
    <property type="evidence" value="ECO:0007669"/>
    <property type="project" value="TreeGrafter"/>
</dbReference>
<dbReference type="InterPro" id="IPR051156">
    <property type="entry name" value="Mito/Outer_Membr_Metalloprot"/>
</dbReference>
<proteinExistence type="predicted"/>
<evidence type="ECO:0008006" key="3">
    <source>
        <dbReference type="Google" id="ProtNLM"/>
    </source>
</evidence>
<keyword evidence="2" id="KW-1185">Reference proteome</keyword>
<evidence type="ECO:0000313" key="1">
    <source>
        <dbReference type="EMBL" id="KMS50691.1"/>
    </source>
</evidence>